<organism evidence="2 3">
    <name type="scientific">Streptomyces heilongjiangensis</name>
    <dbReference type="NCBI Taxonomy" id="945052"/>
    <lineage>
        <taxon>Bacteria</taxon>
        <taxon>Bacillati</taxon>
        <taxon>Actinomycetota</taxon>
        <taxon>Actinomycetes</taxon>
        <taxon>Kitasatosporales</taxon>
        <taxon>Streptomycetaceae</taxon>
        <taxon>Streptomyces</taxon>
    </lineage>
</organism>
<dbReference type="EMBL" id="JBHSNZ010000045">
    <property type="protein sequence ID" value="MFC5812913.1"/>
    <property type="molecule type" value="Genomic_DNA"/>
</dbReference>
<keyword evidence="3" id="KW-1185">Reference proteome</keyword>
<gene>
    <name evidence="2" type="ORF">ACFQGO_36315</name>
</gene>
<keyword evidence="1" id="KW-0812">Transmembrane</keyword>
<evidence type="ECO:0000256" key="1">
    <source>
        <dbReference type="SAM" id="Phobius"/>
    </source>
</evidence>
<evidence type="ECO:0000313" key="2">
    <source>
        <dbReference type="EMBL" id="MFC5812913.1"/>
    </source>
</evidence>
<dbReference type="Proteomes" id="UP001596112">
    <property type="component" value="Unassembled WGS sequence"/>
</dbReference>
<keyword evidence="1" id="KW-1133">Transmembrane helix</keyword>
<keyword evidence="1" id="KW-0472">Membrane</keyword>
<reference evidence="3" key="1">
    <citation type="journal article" date="2019" name="Int. J. Syst. Evol. Microbiol.">
        <title>The Global Catalogue of Microorganisms (GCM) 10K type strain sequencing project: providing services to taxonomists for standard genome sequencing and annotation.</title>
        <authorList>
            <consortium name="The Broad Institute Genomics Platform"/>
            <consortium name="The Broad Institute Genome Sequencing Center for Infectious Disease"/>
            <person name="Wu L."/>
            <person name="Ma J."/>
        </authorList>
    </citation>
    <scope>NUCLEOTIDE SEQUENCE [LARGE SCALE GENOMIC DNA]</scope>
    <source>
        <strain evidence="3">JCM 9918</strain>
    </source>
</reference>
<dbReference type="RefSeq" id="WP_159773046.1">
    <property type="nucleotide sequence ID" value="NZ_JAQOSL010000001.1"/>
</dbReference>
<feature type="transmembrane region" description="Helical" evidence="1">
    <location>
        <begin position="49"/>
        <end position="70"/>
    </location>
</feature>
<accession>A0ABW1BJY1</accession>
<protein>
    <submittedName>
        <fullName evidence="2">Uncharacterized protein</fullName>
    </submittedName>
</protein>
<feature type="transmembrane region" description="Helical" evidence="1">
    <location>
        <begin position="21"/>
        <end position="43"/>
    </location>
</feature>
<name>A0ABW1BJY1_9ACTN</name>
<sequence length="80" mass="8806">MTEQRQGQDSDRVLGTQRRRAGIVAFLLGLVVTLAFFAFFPGLPHVIDWGAILVALAVGGVARWACLAWVTKATKKPERR</sequence>
<comment type="caution">
    <text evidence="2">The sequence shown here is derived from an EMBL/GenBank/DDBJ whole genome shotgun (WGS) entry which is preliminary data.</text>
</comment>
<evidence type="ECO:0000313" key="3">
    <source>
        <dbReference type="Proteomes" id="UP001596112"/>
    </source>
</evidence>
<proteinExistence type="predicted"/>